<dbReference type="AlphaFoldDB" id="A0AB39NF62"/>
<dbReference type="InterPro" id="IPR036388">
    <property type="entry name" value="WH-like_DNA-bd_sf"/>
</dbReference>
<dbReference type="Gene3D" id="1.10.10.10">
    <property type="entry name" value="Winged helix-like DNA-binding domain superfamily/Winged helix DNA-binding domain"/>
    <property type="match status" value="1"/>
</dbReference>
<organism evidence="1">
    <name type="scientific">Streptomyces sp. R11</name>
    <dbReference type="NCBI Taxonomy" id="3238625"/>
    <lineage>
        <taxon>Bacteria</taxon>
        <taxon>Bacillati</taxon>
        <taxon>Actinomycetota</taxon>
        <taxon>Actinomycetes</taxon>
        <taxon>Kitasatosporales</taxon>
        <taxon>Streptomycetaceae</taxon>
        <taxon>Streptomyces</taxon>
    </lineage>
</organism>
<evidence type="ECO:0000313" key="1">
    <source>
        <dbReference type="EMBL" id="XDQ16116.1"/>
    </source>
</evidence>
<dbReference type="EMBL" id="CP163432">
    <property type="protein sequence ID" value="XDQ16116.1"/>
    <property type="molecule type" value="Genomic_DNA"/>
</dbReference>
<name>A0AB39NF62_9ACTN</name>
<accession>A0AB39NF62</accession>
<dbReference type="RefSeq" id="WP_369276040.1">
    <property type="nucleotide sequence ID" value="NZ_CP163432.1"/>
</dbReference>
<proteinExistence type="predicted"/>
<protein>
    <submittedName>
        <fullName evidence="1">ANTAR domain-containing protein</fullName>
    </submittedName>
</protein>
<sequence length="55" mass="5766">MGVLTTLGQVPPYGGFTVLREVSQHTNIKLSQVAEDILKYAQGAAPPEVLVGEAA</sequence>
<reference evidence="1" key="1">
    <citation type="submission" date="2024-07" db="EMBL/GenBank/DDBJ databases">
        <authorList>
            <person name="Yu S.T."/>
        </authorList>
    </citation>
    <scope>NUCLEOTIDE SEQUENCE</scope>
    <source>
        <strain evidence="1">R11</strain>
    </source>
</reference>
<gene>
    <name evidence="1" type="ORF">AB5J55_00865</name>
</gene>